<dbReference type="Proteomes" id="UP000008068">
    <property type="component" value="Unassembled WGS sequence"/>
</dbReference>
<keyword evidence="3" id="KW-1185">Reference proteome</keyword>
<feature type="compositionally biased region" description="Basic residues" evidence="1">
    <location>
        <begin position="1"/>
        <end position="46"/>
    </location>
</feature>
<dbReference type="HOGENOM" id="CLU_2252421_0_0_1"/>
<evidence type="ECO:0000313" key="2">
    <source>
        <dbReference type="EMBL" id="EGT51906.1"/>
    </source>
</evidence>
<dbReference type="EMBL" id="GL380281">
    <property type="protein sequence ID" value="EGT51906.1"/>
    <property type="molecule type" value="Genomic_DNA"/>
</dbReference>
<reference evidence="3" key="1">
    <citation type="submission" date="2011-07" db="EMBL/GenBank/DDBJ databases">
        <authorList>
            <consortium name="Caenorhabditis brenneri Sequencing and Analysis Consortium"/>
            <person name="Wilson R.K."/>
        </authorList>
    </citation>
    <scope>NUCLEOTIDE SEQUENCE [LARGE SCALE GENOMIC DNA]</scope>
    <source>
        <strain evidence="3">PB2801</strain>
    </source>
</reference>
<dbReference type="InParanoid" id="G0PDL8"/>
<feature type="region of interest" description="Disordered" evidence="1">
    <location>
        <begin position="1"/>
        <end position="84"/>
    </location>
</feature>
<gene>
    <name evidence="2" type="ORF">CAEBREN_32399</name>
</gene>
<evidence type="ECO:0000256" key="1">
    <source>
        <dbReference type="SAM" id="MobiDB-lite"/>
    </source>
</evidence>
<name>G0PDL8_CAEBE</name>
<accession>G0PDL8</accession>
<protein>
    <submittedName>
        <fullName evidence="2">Uncharacterized protein</fullName>
    </submittedName>
</protein>
<organism evidence="3">
    <name type="scientific">Caenorhabditis brenneri</name>
    <name type="common">Nematode worm</name>
    <dbReference type="NCBI Taxonomy" id="135651"/>
    <lineage>
        <taxon>Eukaryota</taxon>
        <taxon>Metazoa</taxon>
        <taxon>Ecdysozoa</taxon>
        <taxon>Nematoda</taxon>
        <taxon>Chromadorea</taxon>
        <taxon>Rhabditida</taxon>
        <taxon>Rhabditina</taxon>
        <taxon>Rhabditomorpha</taxon>
        <taxon>Rhabditoidea</taxon>
        <taxon>Rhabditidae</taxon>
        <taxon>Peloderinae</taxon>
        <taxon>Caenorhabditis</taxon>
    </lineage>
</organism>
<dbReference type="AlphaFoldDB" id="G0PDL8"/>
<sequence length="104" mass="12326">MEAGKKTKRRHKKTHKKGKKQKPSRTERRKSRSPGSKRKEKHRKPGIVKTPKEGAPPPVVEKKAPRRTRRNDWRWKTKKNGKKKGYQRMDWFWGMISQAEAEVG</sequence>
<evidence type="ECO:0000313" key="3">
    <source>
        <dbReference type="Proteomes" id="UP000008068"/>
    </source>
</evidence>
<proteinExistence type="predicted"/>
<dbReference type="STRING" id="135651.G0PDL8"/>